<evidence type="ECO:0000256" key="9">
    <source>
        <dbReference type="ARBA" id="ARBA00022989"/>
    </source>
</evidence>
<feature type="transmembrane region" description="Helical" evidence="12">
    <location>
        <begin position="326"/>
        <end position="347"/>
    </location>
</feature>
<reference evidence="14" key="1">
    <citation type="submission" date="2015-07" db="EMBL/GenBank/DDBJ databases">
        <title>Fjat-10053 dsm26.</title>
        <authorList>
            <person name="Liu B."/>
            <person name="Wang J."/>
            <person name="Zhu Y."/>
            <person name="Liu G."/>
            <person name="Chen Q."/>
            <person name="Chen Z."/>
            <person name="Lan J."/>
            <person name="Che J."/>
            <person name="Ge C."/>
            <person name="Shi H."/>
            <person name="Pan Z."/>
            <person name="Liu X."/>
        </authorList>
    </citation>
    <scope>NUCLEOTIDE SEQUENCE [LARGE SCALE GENOMIC DNA]</scope>
    <source>
        <strain evidence="14">DSM 26</strain>
    </source>
</reference>
<organism evidence="13 14">
    <name type="scientific">Virgibacillus pantothenticus</name>
    <dbReference type="NCBI Taxonomy" id="1473"/>
    <lineage>
        <taxon>Bacteria</taxon>
        <taxon>Bacillati</taxon>
        <taxon>Bacillota</taxon>
        <taxon>Bacilli</taxon>
        <taxon>Bacillales</taxon>
        <taxon>Bacillaceae</taxon>
        <taxon>Virgibacillus</taxon>
    </lineage>
</organism>
<feature type="transmembrane region" description="Helical" evidence="12">
    <location>
        <begin position="427"/>
        <end position="450"/>
    </location>
</feature>
<dbReference type="NCBIfam" id="TIGR00830">
    <property type="entry name" value="PTBA"/>
    <property type="match status" value="1"/>
</dbReference>
<evidence type="ECO:0000313" key="14">
    <source>
        <dbReference type="Proteomes" id="UP000036780"/>
    </source>
</evidence>
<evidence type="ECO:0000256" key="2">
    <source>
        <dbReference type="ARBA" id="ARBA00022448"/>
    </source>
</evidence>
<dbReference type="InterPro" id="IPR001996">
    <property type="entry name" value="PTS_IIB_1"/>
</dbReference>
<keyword evidence="4" id="KW-0762">Sugar transport</keyword>
<dbReference type="InterPro" id="IPR013013">
    <property type="entry name" value="PTS_EIIC_1"/>
</dbReference>
<keyword evidence="6" id="KW-0598">Phosphotransferase system</keyword>
<dbReference type="Pfam" id="PF00358">
    <property type="entry name" value="PTS_EIIA_1"/>
    <property type="match status" value="1"/>
</dbReference>
<dbReference type="InterPro" id="IPR011297">
    <property type="entry name" value="PTS_IIABC_b_glu"/>
</dbReference>
<dbReference type="InterPro" id="IPR011055">
    <property type="entry name" value="Dup_hybrid_motif"/>
</dbReference>
<evidence type="ECO:0000313" key="13">
    <source>
        <dbReference type="EMBL" id="KNE22641.1"/>
    </source>
</evidence>
<dbReference type="InterPro" id="IPR036878">
    <property type="entry name" value="Glu_permease_IIB"/>
</dbReference>
<dbReference type="RefSeq" id="WP_050349598.1">
    <property type="nucleotide sequence ID" value="NZ_BOSN01000011.1"/>
</dbReference>
<evidence type="ECO:0000256" key="4">
    <source>
        <dbReference type="ARBA" id="ARBA00022597"/>
    </source>
</evidence>
<feature type="transmembrane region" description="Helical" evidence="12">
    <location>
        <begin position="211"/>
        <end position="231"/>
    </location>
</feature>
<dbReference type="EMBL" id="LGTO01000001">
    <property type="protein sequence ID" value="KNE22641.1"/>
    <property type="molecule type" value="Genomic_DNA"/>
</dbReference>
<dbReference type="PROSITE" id="PS51103">
    <property type="entry name" value="PTS_EIIC_TYPE_1"/>
    <property type="match status" value="1"/>
</dbReference>
<dbReference type="Gene3D" id="2.70.70.10">
    <property type="entry name" value="Glucose Permease (Domain IIA)"/>
    <property type="match status" value="1"/>
</dbReference>
<keyword evidence="8" id="KW-0418">Kinase</keyword>
<dbReference type="InterPro" id="IPR050558">
    <property type="entry name" value="PTS_Sugar-Specific_Components"/>
</dbReference>
<feature type="transmembrane region" description="Helical" evidence="12">
    <location>
        <begin position="243"/>
        <end position="272"/>
    </location>
</feature>
<dbReference type="GO" id="GO:0008982">
    <property type="term" value="F:protein-N(PI)-phosphohistidine-sugar phosphotransferase activity"/>
    <property type="evidence" value="ECO:0007669"/>
    <property type="project" value="InterPro"/>
</dbReference>
<dbReference type="GO" id="GO:0005886">
    <property type="term" value="C:plasma membrane"/>
    <property type="evidence" value="ECO:0007669"/>
    <property type="project" value="UniProtKB-SubCell"/>
</dbReference>
<keyword evidence="3" id="KW-1003">Cell membrane</keyword>
<dbReference type="PROSITE" id="PS01035">
    <property type="entry name" value="PTS_EIIB_TYPE_1_CYS"/>
    <property type="match status" value="1"/>
</dbReference>
<dbReference type="GO" id="GO:0009401">
    <property type="term" value="P:phosphoenolpyruvate-dependent sugar phosphotransferase system"/>
    <property type="evidence" value="ECO:0007669"/>
    <property type="project" value="UniProtKB-KW"/>
</dbReference>
<dbReference type="GO" id="GO:0016301">
    <property type="term" value="F:kinase activity"/>
    <property type="evidence" value="ECO:0007669"/>
    <property type="project" value="UniProtKB-KW"/>
</dbReference>
<dbReference type="GO" id="GO:0090589">
    <property type="term" value="F:protein-phosphocysteine-trehalose phosphotransferase system transporter activity"/>
    <property type="evidence" value="ECO:0007669"/>
    <property type="project" value="TreeGrafter"/>
</dbReference>
<dbReference type="SUPFAM" id="SSF55604">
    <property type="entry name" value="Glucose permease domain IIB"/>
    <property type="match status" value="1"/>
</dbReference>
<feature type="transmembrane region" description="Helical" evidence="12">
    <location>
        <begin position="385"/>
        <end position="407"/>
    </location>
</feature>
<gene>
    <name evidence="13" type="ORF">AFK71_00330</name>
</gene>
<keyword evidence="5" id="KW-0808">Transferase</keyword>
<evidence type="ECO:0000256" key="11">
    <source>
        <dbReference type="PROSITE-ProRule" id="PRU00421"/>
    </source>
</evidence>
<evidence type="ECO:0000256" key="7">
    <source>
        <dbReference type="ARBA" id="ARBA00022692"/>
    </source>
</evidence>
<evidence type="ECO:0000256" key="5">
    <source>
        <dbReference type="ARBA" id="ARBA00022679"/>
    </source>
</evidence>
<dbReference type="PROSITE" id="PS51093">
    <property type="entry name" value="PTS_EIIA_TYPE_1"/>
    <property type="match status" value="1"/>
</dbReference>
<name>A0A0L0QVQ2_VIRPA</name>
<sequence>MDYKRLGKNIISLVGGKDNINLVWNCMTRLRFNLVDNTLPQIDELKKLDGIMDIQVTPSQFQIIIGNNVDSVADEINRLIGQVKKQATPEKSTPKKGIKNKINGVFEVISAIFSPILPAIIGAGMMKVVLALIPLTKLISETSGIFQVFTMISDAAFYFLPFLLAVSSARKFNVNEFIALCLAGVLLYPTLINGAAKGLEPMKFLVFDVPYLSYSSSVIPIILGVWLMSYINKAVNKVMPSMLKAILSSVLVLAITVPIVLIVIAPLGFYIGEYLSKGLIWLFSTVGPLAGLLLAGFNPFIVMTGMHYAFMPAAIQSIATNGFDNFWLPFALISNMAQAGAILAVFVKSKSSEQRSITFSTGLSAIFGITEPGMYGVTLKLKKPLYAAMAGSAIAGCVAVLLHVKTYSFVAPSVFALPTYVAPNGNMSALSAILIGIILSFILSFTFTMFSKFELNLTNNQTTNKEQKNSKKSKIDLNEGEKVFSPLAGKVIPMNQVPDKTFSAEVIGRGIAIEPNEGILKAPVDGEIAVLFRTKHAIGITSNNGVELLIHIGIDTVQLEGEHFEALVKVGDKIEKGQPLVKFDVAAIKAKGLSTVTPIIVTNYKEFPEFEVIKVSETIQIGDPIIIIKGVE</sequence>
<comment type="caution">
    <text evidence="13">The sequence shown here is derived from an EMBL/GenBank/DDBJ whole genome shotgun (WGS) entry which is preliminary data.</text>
</comment>
<evidence type="ECO:0000256" key="1">
    <source>
        <dbReference type="ARBA" id="ARBA00004651"/>
    </source>
</evidence>
<dbReference type="PROSITE" id="PS51098">
    <property type="entry name" value="PTS_EIIB_TYPE_1"/>
    <property type="match status" value="1"/>
</dbReference>
<dbReference type="Proteomes" id="UP000036780">
    <property type="component" value="Unassembled WGS sequence"/>
</dbReference>
<dbReference type="InterPro" id="IPR003352">
    <property type="entry name" value="PTS_EIIC"/>
</dbReference>
<keyword evidence="9 12" id="KW-1133">Transmembrane helix</keyword>
<evidence type="ECO:0000256" key="6">
    <source>
        <dbReference type="ARBA" id="ARBA00022683"/>
    </source>
</evidence>
<dbReference type="Pfam" id="PF02378">
    <property type="entry name" value="PTS_EIIC"/>
    <property type="match status" value="1"/>
</dbReference>
<dbReference type="GO" id="GO:0015771">
    <property type="term" value="P:trehalose transport"/>
    <property type="evidence" value="ECO:0007669"/>
    <property type="project" value="TreeGrafter"/>
</dbReference>
<keyword evidence="2" id="KW-0813">Transport</keyword>
<dbReference type="PANTHER" id="PTHR30175">
    <property type="entry name" value="PHOSPHOTRANSFERASE SYSTEM TRANSPORT PROTEIN"/>
    <property type="match status" value="1"/>
</dbReference>
<evidence type="ECO:0000256" key="8">
    <source>
        <dbReference type="ARBA" id="ARBA00022777"/>
    </source>
</evidence>
<keyword evidence="7 12" id="KW-0812">Transmembrane</keyword>
<keyword evidence="14" id="KW-1185">Reference proteome</keyword>
<dbReference type="InterPro" id="IPR001127">
    <property type="entry name" value="PTS_EIIA_1_perm"/>
</dbReference>
<dbReference type="CDD" id="cd00212">
    <property type="entry name" value="PTS_IIB_glc"/>
    <property type="match status" value="1"/>
</dbReference>
<evidence type="ECO:0000256" key="12">
    <source>
        <dbReference type="SAM" id="Phobius"/>
    </source>
</evidence>
<accession>A0A0L0QVQ2</accession>
<proteinExistence type="predicted"/>
<dbReference type="PATRIC" id="fig|1473.5.peg.119"/>
<dbReference type="Pfam" id="PF00367">
    <property type="entry name" value="PTS_EIIB"/>
    <property type="match status" value="1"/>
</dbReference>
<feature type="transmembrane region" description="Helical" evidence="12">
    <location>
        <begin position="278"/>
        <end position="295"/>
    </location>
</feature>
<dbReference type="InterPro" id="IPR018113">
    <property type="entry name" value="PTrfase_EIIB_Cys"/>
</dbReference>
<dbReference type="PROSITE" id="PS00371">
    <property type="entry name" value="PTS_EIIA_TYPE_1_HIS"/>
    <property type="match status" value="1"/>
</dbReference>
<comment type="subcellular location">
    <subcellularLocation>
        <location evidence="1">Cell membrane</location>
        <topology evidence="1">Multi-pass membrane protein</topology>
    </subcellularLocation>
</comment>
<protein>
    <recommendedName>
        <fullName evidence="15">PTS beta-glucoside transporter subunit IIABC</fullName>
    </recommendedName>
</protein>
<feature type="transmembrane region" description="Helical" evidence="12">
    <location>
        <begin position="105"/>
        <end position="133"/>
    </location>
</feature>
<feature type="transmembrane region" description="Helical" evidence="12">
    <location>
        <begin position="177"/>
        <end position="196"/>
    </location>
</feature>
<evidence type="ECO:0000256" key="10">
    <source>
        <dbReference type="ARBA" id="ARBA00023136"/>
    </source>
</evidence>
<dbReference type="SUPFAM" id="SSF51261">
    <property type="entry name" value="Duplicated hybrid motif"/>
    <property type="match status" value="1"/>
</dbReference>
<dbReference type="GeneID" id="66868969"/>
<dbReference type="PANTHER" id="PTHR30175:SF1">
    <property type="entry name" value="PTS SYSTEM ARBUTIN-, CELLOBIOSE-, AND SALICIN-SPECIFIC EIIBC COMPONENT-RELATED"/>
    <property type="match status" value="1"/>
</dbReference>
<feature type="transmembrane region" description="Helical" evidence="12">
    <location>
        <begin position="145"/>
        <end position="165"/>
    </location>
</feature>
<evidence type="ECO:0000256" key="3">
    <source>
        <dbReference type="ARBA" id="ARBA00022475"/>
    </source>
</evidence>
<keyword evidence="10 12" id="KW-0472">Membrane</keyword>
<evidence type="ECO:0008006" key="15">
    <source>
        <dbReference type="Google" id="ProtNLM"/>
    </source>
</evidence>
<dbReference type="Gene3D" id="3.30.1360.60">
    <property type="entry name" value="Glucose permease domain IIB"/>
    <property type="match status" value="1"/>
</dbReference>
<feature type="active site" description="Phosphocysteine intermediate; for EIIB activity" evidence="11">
    <location>
        <position position="26"/>
    </location>
</feature>
<dbReference type="FunFam" id="2.70.70.10:FF:000001">
    <property type="entry name" value="PTS system glucose-specific IIA component"/>
    <property type="match status" value="1"/>
</dbReference>
<dbReference type="NCBIfam" id="TIGR01995">
    <property type="entry name" value="PTS-II-ABC-beta"/>
    <property type="match status" value="1"/>
</dbReference>
<dbReference type="AlphaFoldDB" id="A0A0L0QVQ2"/>